<reference evidence="1 2" key="1">
    <citation type="submission" date="2018-08" db="EMBL/GenBank/DDBJ databases">
        <title>Meiothermus terrae DSM 26712 genome sequencing project.</title>
        <authorList>
            <person name="Da Costa M.S."/>
            <person name="Albuquerque L."/>
            <person name="Raposo P."/>
            <person name="Froufe H.J.C."/>
            <person name="Barroso C.S."/>
            <person name="Egas C."/>
        </authorList>
    </citation>
    <scope>NUCLEOTIDE SEQUENCE [LARGE SCALE GENOMIC DNA]</scope>
    <source>
        <strain evidence="1 2">DSM 26712</strain>
    </source>
</reference>
<evidence type="ECO:0000313" key="1">
    <source>
        <dbReference type="EMBL" id="RIH90046.1"/>
    </source>
</evidence>
<proteinExistence type="predicted"/>
<keyword evidence="2" id="KW-1185">Reference proteome</keyword>
<protein>
    <submittedName>
        <fullName evidence="1">Uncharacterized protein</fullName>
    </submittedName>
</protein>
<sequence length="45" mass="5318">MRATYPLIRALSPVLRPVFEYNHTWCMTRGERDLLRELSAITLAR</sequence>
<organism evidence="1 2">
    <name type="scientific">Calidithermus terrae</name>
    <dbReference type="NCBI Taxonomy" id="1408545"/>
    <lineage>
        <taxon>Bacteria</taxon>
        <taxon>Thermotogati</taxon>
        <taxon>Deinococcota</taxon>
        <taxon>Deinococci</taxon>
        <taxon>Thermales</taxon>
        <taxon>Thermaceae</taxon>
        <taxon>Calidithermus</taxon>
    </lineage>
</organism>
<gene>
    <name evidence="1" type="ORF">Mterra_00663</name>
</gene>
<accession>A0A399F2Z5</accession>
<name>A0A399F2Z5_9DEIN</name>
<comment type="caution">
    <text evidence="1">The sequence shown here is derived from an EMBL/GenBank/DDBJ whole genome shotgun (WGS) entry which is preliminary data.</text>
</comment>
<dbReference type="AlphaFoldDB" id="A0A399F2Z5"/>
<dbReference type="EMBL" id="QXDL01000016">
    <property type="protein sequence ID" value="RIH90046.1"/>
    <property type="molecule type" value="Genomic_DNA"/>
</dbReference>
<dbReference type="Proteomes" id="UP000265715">
    <property type="component" value="Unassembled WGS sequence"/>
</dbReference>
<evidence type="ECO:0000313" key="2">
    <source>
        <dbReference type="Proteomes" id="UP000265715"/>
    </source>
</evidence>